<evidence type="ECO:0000313" key="8">
    <source>
        <dbReference type="EnsemblMetazoa" id="XP_020913362.1"/>
    </source>
</evidence>
<name>A0A913Y341_EXADI</name>
<dbReference type="InterPro" id="IPR018499">
    <property type="entry name" value="Tetraspanin/Peripherin"/>
</dbReference>
<dbReference type="Pfam" id="PF00335">
    <property type="entry name" value="Tetraspanin"/>
    <property type="match status" value="1"/>
</dbReference>
<dbReference type="RefSeq" id="XP_020913363.1">
    <property type="nucleotide sequence ID" value="XM_021057704.1"/>
</dbReference>
<evidence type="ECO:0000256" key="5">
    <source>
        <dbReference type="ARBA" id="ARBA00023136"/>
    </source>
</evidence>
<reference evidence="8" key="1">
    <citation type="submission" date="2022-11" db="UniProtKB">
        <authorList>
            <consortium name="EnsemblMetazoa"/>
        </authorList>
    </citation>
    <scope>IDENTIFICATION</scope>
</reference>
<sequence>MCSCTVRCLKYFVVFFNFVFFLVGLLLIGVGSWAEHKYGDLAEITTVNYVSASRLVIAIGIFIVIIALCGFLGAVMLNKCLLVFFFVILWLLLILEVTGAVLGYVYAEKVKEEIMADMHDVVFNKYGQTDHEGKTKAVDLLQEQEKCCGVANYTNWFRSKYSNKIPTKVPDSCCKVKTVNCGNPLKQESDVYPKGCFEKLADIVYDNLFIIGCVCIAMIIVQLLGMICSIILIRKIKQVKMIS</sequence>
<evidence type="ECO:0000256" key="4">
    <source>
        <dbReference type="ARBA" id="ARBA00022989"/>
    </source>
</evidence>
<keyword evidence="6" id="KW-1015">Disulfide bond</keyword>
<keyword evidence="5 7" id="KW-0472">Membrane</keyword>
<dbReference type="PRINTS" id="PR00259">
    <property type="entry name" value="TMFOUR"/>
</dbReference>
<keyword evidence="4 7" id="KW-1133">Transmembrane helix</keyword>
<dbReference type="Proteomes" id="UP000887567">
    <property type="component" value="Unplaced"/>
</dbReference>
<feature type="transmembrane region" description="Helical" evidence="7">
    <location>
        <begin position="208"/>
        <end position="233"/>
    </location>
</feature>
<comment type="subcellular location">
    <subcellularLocation>
        <location evidence="1 7">Membrane</location>
        <topology evidence="1 7">Multi-pass membrane protein</topology>
    </subcellularLocation>
</comment>
<feature type="disulfide bond" evidence="6">
    <location>
        <begin position="147"/>
        <end position="181"/>
    </location>
</feature>
<feature type="transmembrane region" description="Helical" evidence="7">
    <location>
        <begin position="12"/>
        <end position="34"/>
    </location>
</feature>
<dbReference type="EnsemblMetazoa" id="XM_021057703.1">
    <property type="protein sequence ID" value="XP_020913362.1"/>
    <property type="gene ID" value="LOC110251040"/>
</dbReference>
<dbReference type="OrthoDB" id="5969951at2759"/>
<dbReference type="PANTHER" id="PTHR19282">
    <property type="entry name" value="TETRASPANIN"/>
    <property type="match status" value="1"/>
</dbReference>
<evidence type="ECO:0000256" key="1">
    <source>
        <dbReference type="ARBA" id="ARBA00004141"/>
    </source>
</evidence>
<feature type="transmembrane region" description="Helical" evidence="7">
    <location>
        <begin position="54"/>
        <end position="75"/>
    </location>
</feature>
<keyword evidence="9" id="KW-1185">Reference proteome</keyword>
<comment type="similarity">
    <text evidence="2 7">Belongs to the tetraspanin (TM4SF) family.</text>
</comment>
<dbReference type="GeneID" id="110251040"/>
<evidence type="ECO:0000256" key="2">
    <source>
        <dbReference type="ARBA" id="ARBA00006840"/>
    </source>
</evidence>
<dbReference type="PANTHER" id="PTHR19282:SF544">
    <property type="entry name" value="TETRASPANIN"/>
    <property type="match status" value="1"/>
</dbReference>
<dbReference type="Gene3D" id="1.10.1450.10">
    <property type="entry name" value="Tetraspanin"/>
    <property type="match status" value="1"/>
</dbReference>
<feature type="transmembrane region" description="Helical" evidence="7">
    <location>
        <begin position="82"/>
        <end position="107"/>
    </location>
</feature>
<proteinExistence type="inferred from homology"/>
<organism evidence="8 9">
    <name type="scientific">Exaiptasia diaphana</name>
    <name type="common">Tropical sea anemone</name>
    <name type="synonym">Aiptasia pulchella</name>
    <dbReference type="NCBI Taxonomy" id="2652724"/>
    <lineage>
        <taxon>Eukaryota</taxon>
        <taxon>Metazoa</taxon>
        <taxon>Cnidaria</taxon>
        <taxon>Anthozoa</taxon>
        <taxon>Hexacorallia</taxon>
        <taxon>Actiniaria</taxon>
        <taxon>Aiptasiidae</taxon>
        <taxon>Exaiptasia</taxon>
    </lineage>
</organism>
<dbReference type="AlphaFoldDB" id="A0A913Y341"/>
<dbReference type="EnsemblMetazoa" id="XM_021057704.1">
    <property type="protein sequence ID" value="XP_020913363.1"/>
    <property type="gene ID" value="LOC110251040"/>
</dbReference>
<dbReference type="GO" id="GO:0005886">
    <property type="term" value="C:plasma membrane"/>
    <property type="evidence" value="ECO:0007669"/>
    <property type="project" value="TreeGrafter"/>
</dbReference>
<dbReference type="SUPFAM" id="SSF48652">
    <property type="entry name" value="Tetraspanin"/>
    <property type="match status" value="1"/>
</dbReference>
<dbReference type="RefSeq" id="XP_020913362.1">
    <property type="nucleotide sequence ID" value="XM_021057703.1"/>
</dbReference>
<accession>A0A913Y341</accession>
<evidence type="ECO:0000256" key="3">
    <source>
        <dbReference type="ARBA" id="ARBA00022692"/>
    </source>
</evidence>
<evidence type="ECO:0000256" key="6">
    <source>
        <dbReference type="PIRSR" id="PIRSR002419-1"/>
    </source>
</evidence>
<evidence type="ECO:0000256" key="7">
    <source>
        <dbReference type="RuleBase" id="RU361218"/>
    </source>
</evidence>
<dbReference type="InterPro" id="IPR008952">
    <property type="entry name" value="Tetraspanin_EC2_sf"/>
</dbReference>
<keyword evidence="3 7" id="KW-0812">Transmembrane</keyword>
<evidence type="ECO:0000313" key="9">
    <source>
        <dbReference type="Proteomes" id="UP000887567"/>
    </source>
</evidence>
<dbReference type="PIRSF" id="PIRSF002419">
    <property type="entry name" value="Tetraspanin"/>
    <property type="match status" value="1"/>
</dbReference>
<dbReference type="KEGG" id="epa:110251040"/>
<dbReference type="InterPro" id="IPR000301">
    <property type="entry name" value="Tetraspanin_animals"/>
</dbReference>
<protein>
    <recommendedName>
        <fullName evidence="7">Tetraspanin</fullName>
    </recommendedName>
</protein>